<dbReference type="EMBL" id="KV750396">
    <property type="protein sequence ID" value="OCL04960.1"/>
    <property type="molecule type" value="Genomic_DNA"/>
</dbReference>
<keyword evidence="1" id="KW-0812">Transmembrane</keyword>
<feature type="transmembrane region" description="Helical" evidence="1">
    <location>
        <begin position="300"/>
        <end position="318"/>
    </location>
</feature>
<keyword evidence="4" id="KW-1185">Reference proteome</keyword>
<feature type="transmembrane region" description="Helical" evidence="1">
    <location>
        <begin position="276"/>
        <end position="294"/>
    </location>
</feature>
<dbReference type="PANTHER" id="PTHR34502">
    <property type="entry name" value="DUF6594 DOMAIN-CONTAINING PROTEIN-RELATED"/>
    <property type="match status" value="1"/>
</dbReference>
<feature type="domain" description="DUF6594" evidence="2">
    <location>
        <begin position="48"/>
        <end position="311"/>
    </location>
</feature>
<evidence type="ECO:0000313" key="3">
    <source>
        <dbReference type="EMBL" id="OCL04960.1"/>
    </source>
</evidence>
<evidence type="ECO:0000313" key="4">
    <source>
        <dbReference type="Proteomes" id="UP000250140"/>
    </source>
</evidence>
<accession>A0A8E2EUA4</accession>
<keyword evidence="1" id="KW-0472">Membrane</keyword>
<dbReference type="InterPro" id="IPR046529">
    <property type="entry name" value="DUF6594"/>
</dbReference>
<sequence>MASPIIGSGTNATIVDFNPPGAPSNTNPIPIADNNDEKREQPWRYLGYPAFSKFLASDDDAFIVRRFGTLHARSILMLQWEISRLEQALDHEDQSCLTQSLSADNQYLANSNSFLLDEQYRPKRTAILSQLIPLLERYDRLVWYYSELKARPAAPKRVVKNVKNWLVENEGAIADAESQFVGMDKDLIAMVHREKTPLRRMLEYFRWFRLARCFRSRKDQAHQYTTYFYSDTTTYYSDTFMDMTVTVIILLLGLGMLLGPAWWLQKAGSLSLRLSIICIFVPVFMLLLTAVAPLRPFETVAATSAYTAVLMVFMQLGANSHQSS</sequence>
<dbReference type="Pfam" id="PF20237">
    <property type="entry name" value="DUF6594"/>
    <property type="match status" value="1"/>
</dbReference>
<reference evidence="3 4" key="1">
    <citation type="journal article" date="2016" name="Nat. Commun.">
        <title>Ectomycorrhizal ecology is imprinted in the genome of the dominant symbiotic fungus Cenococcum geophilum.</title>
        <authorList>
            <consortium name="DOE Joint Genome Institute"/>
            <person name="Peter M."/>
            <person name="Kohler A."/>
            <person name="Ohm R.A."/>
            <person name="Kuo A."/>
            <person name="Krutzmann J."/>
            <person name="Morin E."/>
            <person name="Arend M."/>
            <person name="Barry K.W."/>
            <person name="Binder M."/>
            <person name="Choi C."/>
            <person name="Clum A."/>
            <person name="Copeland A."/>
            <person name="Grisel N."/>
            <person name="Haridas S."/>
            <person name="Kipfer T."/>
            <person name="LaButti K."/>
            <person name="Lindquist E."/>
            <person name="Lipzen A."/>
            <person name="Maire R."/>
            <person name="Meier B."/>
            <person name="Mihaltcheva S."/>
            <person name="Molinier V."/>
            <person name="Murat C."/>
            <person name="Poggeler S."/>
            <person name="Quandt C.A."/>
            <person name="Sperisen C."/>
            <person name="Tritt A."/>
            <person name="Tisserant E."/>
            <person name="Crous P.W."/>
            <person name="Henrissat B."/>
            <person name="Nehls U."/>
            <person name="Egli S."/>
            <person name="Spatafora J.W."/>
            <person name="Grigoriev I.V."/>
            <person name="Martin F.M."/>
        </authorList>
    </citation>
    <scope>NUCLEOTIDE SEQUENCE [LARGE SCALE GENOMIC DNA]</scope>
    <source>
        <strain evidence="3 4">CBS 207.34</strain>
    </source>
</reference>
<dbReference type="PANTHER" id="PTHR34502:SF4">
    <property type="entry name" value="DUF6594 DOMAIN-CONTAINING PROTEIN"/>
    <property type="match status" value="1"/>
</dbReference>
<evidence type="ECO:0000259" key="2">
    <source>
        <dbReference type="Pfam" id="PF20237"/>
    </source>
</evidence>
<dbReference type="AlphaFoldDB" id="A0A8E2EUA4"/>
<name>A0A8E2EUA4_9PEZI</name>
<protein>
    <recommendedName>
        <fullName evidence="2">DUF6594 domain-containing protein</fullName>
    </recommendedName>
</protein>
<dbReference type="Proteomes" id="UP000250140">
    <property type="component" value="Unassembled WGS sequence"/>
</dbReference>
<keyword evidence="1" id="KW-1133">Transmembrane helix</keyword>
<dbReference type="OrthoDB" id="5416037at2759"/>
<feature type="transmembrane region" description="Helical" evidence="1">
    <location>
        <begin position="243"/>
        <end position="264"/>
    </location>
</feature>
<proteinExistence type="predicted"/>
<gene>
    <name evidence="3" type="ORF">AOQ84DRAFT_299854</name>
</gene>
<evidence type="ECO:0000256" key="1">
    <source>
        <dbReference type="SAM" id="Phobius"/>
    </source>
</evidence>
<organism evidence="3 4">
    <name type="scientific">Glonium stellatum</name>
    <dbReference type="NCBI Taxonomy" id="574774"/>
    <lineage>
        <taxon>Eukaryota</taxon>
        <taxon>Fungi</taxon>
        <taxon>Dikarya</taxon>
        <taxon>Ascomycota</taxon>
        <taxon>Pezizomycotina</taxon>
        <taxon>Dothideomycetes</taxon>
        <taxon>Pleosporomycetidae</taxon>
        <taxon>Gloniales</taxon>
        <taxon>Gloniaceae</taxon>
        <taxon>Glonium</taxon>
    </lineage>
</organism>